<dbReference type="GO" id="GO:0005886">
    <property type="term" value="C:plasma membrane"/>
    <property type="evidence" value="ECO:0007669"/>
    <property type="project" value="TreeGrafter"/>
</dbReference>
<dbReference type="InterPro" id="IPR007887">
    <property type="entry name" value="MecA_N"/>
</dbReference>
<sequence>MTIREDYHMNRKRNVFIGLITCALLITTVFFVFNQGKSNEQVVKEYFGFLNDRNYKQMYQMLDQKTVYTPTQKYFVKKHKEIYDVIDAKNIQIKVLNEKDNIIKYQISMDTIAGKIKYKNKIGIKDEKIQFNKELIFDEFSDKNKIKVTTIQPFRGYILDRNGKYLAKQGNGYSVGLVRGKLNGENDYSKIAEYLETDIETIQNKMNASWINDDSFVPIKNISEQRKDKLIQHGILKIGGVKINSISSRIYPYDKITSHLVGYVQNVNSKDLKKHKNEGYTSSSVIGKSGIEAAYERQLRGEVGARIDIVDENNNIVKTVAEREAKDGKDIRLTIDIDLQQSLYNEYQNDKSASVALNPKTGEVLALVSTPSYSSNDFVLGLSTDKWNELNNDVNQPLMSCYKQTYTPGSTMKPITAAIGLETKTIDPNKDLRAKDKWQKDSSWGNYYVTTLHAPSPNNLKNAITYSDNVYFARSALNIGKENLFNYYKNLKIGEKIPFELALNKSQYINKNQKVSDQLIADSGYGQGQILMNPLQLASIYSAFVNNGSIYQPHIVQGQTKTWIKNVFSKETTKIIKEDLINAIADENGTGHSIYHDSVTLAGKTGTAEIKQNQSDTTGTELGWFTVMTTDSQQSILMTTVVEDVKNRGGSGYVVEHTKKPLDLYLSK</sequence>
<feature type="transmembrane region" description="Helical" evidence="4">
    <location>
        <begin position="14"/>
        <end position="33"/>
    </location>
</feature>
<dbReference type="Gene3D" id="3.40.710.10">
    <property type="entry name" value="DD-peptidase/beta-lactamase superfamily"/>
    <property type="match status" value="1"/>
</dbReference>
<keyword evidence="9" id="KW-1185">Reference proteome</keyword>
<dbReference type="Pfam" id="PF05223">
    <property type="entry name" value="MecA_N"/>
    <property type="match status" value="1"/>
</dbReference>
<evidence type="ECO:0000259" key="5">
    <source>
        <dbReference type="Pfam" id="PF00905"/>
    </source>
</evidence>
<keyword evidence="3 4" id="KW-0472">Membrane</keyword>
<dbReference type="EMBL" id="PYLP01000013">
    <property type="protein sequence ID" value="PST39521.1"/>
    <property type="molecule type" value="Genomic_DNA"/>
</dbReference>
<dbReference type="InterPro" id="IPR032710">
    <property type="entry name" value="NTF2-like_dom_sf"/>
</dbReference>
<keyword evidence="4" id="KW-0812">Transmembrane</keyword>
<dbReference type="GO" id="GO:0071555">
    <property type="term" value="P:cell wall organization"/>
    <property type="evidence" value="ECO:0007669"/>
    <property type="project" value="TreeGrafter"/>
</dbReference>
<evidence type="ECO:0000256" key="4">
    <source>
        <dbReference type="SAM" id="Phobius"/>
    </source>
</evidence>
<feature type="domain" description="Penicillin-binding protein transpeptidase" evidence="5">
    <location>
        <begin position="355"/>
        <end position="651"/>
    </location>
</feature>
<dbReference type="GO" id="GO:0071972">
    <property type="term" value="F:peptidoglycan L,D-transpeptidase activity"/>
    <property type="evidence" value="ECO:0007669"/>
    <property type="project" value="TreeGrafter"/>
</dbReference>
<comment type="subcellular location">
    <subcellularLocation>
        <location evidence="1">Membrane</location>
    </subcellularLocation>
</comment>
<dbReference type="Pfam" id="PF00905">
    <property type="entry name" value="Transpeptidase"/>
    <property type="match status" value="1"/>
</dbReference>
<reference evidence="9" key="1">
    <citation type="submission" date="2018-03" db="EMBL/GenBank/DDBJ databases">
        <title>Lachnoclostridium SNUG30370 gen.nov., sp.nov., isolated from human faeces.</title>
        <authorList>
            <person name="Seo B."/>
            <person name="Jeon K."/>
            <person name="Ko G."/>
        </authorList>
    </citation>
    <scope>NUCLEOTIDE SEQUENCE [LARGE SCALE GENOMIC DNA]</scope>
    <source>
        <strain evidence="9">SNUG30370</strain>
    </source>
</reference>
<dbReference type="InterPro" id="IPR012338">
    <property type="entry name" value="Beta-lactam/transpept-like"/>
</dbReference>
<accession>A0A2T3FW92</accession>
<evidence type="ECO:0000256" key="3">
    <source>
        <dbReference type="ARBA" id="ARBA00023136"/>
    </source>
</evidence>
<evidence type="ECO:0000256" key="1">
    <source>
        <dbReference type="ARBA" id="ARBA00004370"/>
    </source>
</evidence>
<comment type="similarity">
    <text evidence="2">Belongs to the transpeptidase family.</text>
</comment>
<dbReference type="SUPFAM" id="SSF56519">
    <property type="entry name" value="Penicillin binding protein dimerisation domain"/>
    <property type="match status" value="1"/>
</dbReference>
<dbReference type="AlphaFoldDB" id="A0A2T3FW92"/>
<dbReference type="PANTHER" id="PTHR30627">
    <property type="entry name" value="PEPTIDOGLYCAN D,D-TRANSPEPTIDASE"/>
    <property type="match status" value="1"/>
</dbReference>
<dbReference type="InterPro" id="IPR001460">
    <property type="entry name" value="PCN-bd_Tpept"/>
</dbReference>
<evidence type="ECO:0000313" key="8">
    <source>
        <dbReference type="EMBL" id="PST39521.1"/>
    </source>
</evidence>
<dbReference type="InterPro" id="IPR050515">
    <property type="entry name" value="Beta-lactam/transpept"/>
</dbReference>
<dbReference type="GO" id="GO:0008658">
    <property type="term" value="F:penicillin binding"/>
    <property type="evidence" value="ECO:0007669"/>
    <property type="project" value="InterPro"/>
</dbReference>
<dbReference type="Gene3D" id="3.10.450.100">
    <property type="entry name" value="NTF2-like, domain 1"/>
    <property type="match status" value="1"/>
</dbReference>
<dbReference type="Proteomes" id="UP000241201">
    <property type="component" value="Unassembled WGS sequence"/>
</dbReference>
<proteinExistence type="inferred from homology"/>
<dbReference type="Gene3D" id="3.90.1310.10">
    <property type="entry name" value="Penicillin-binding protein 2a (Domain 2)"/>
    <property type="match status" value="1"/>
</dbReference>
<organism evidence="8 9">
    <name type="scientific">Faecalibacillus faecis</name>
    <dbReference type="NCBI Taxonomy" id="1982628"/>
    <lineage>
        <taxon>Bacteria</taxon>
        <taxon>Bacillati</taxon>
        <taxon>Bacillota</taxon>
        <taxon>Erysipelotrichia</taxon>
        <taxon>Erysipelotrichales</taxon>
        <taxon>Coprobacillaceae</taxon>
        <taxon>Faecalibacillus</taxon>
    </lineage>
</organism>
<keyword evidence="4" id="KW-1133">Transmembrane helix</keyword>
<dbReference type="InterPro" id="IPR005311">
    <property type="entry name" value="PBP_dimer"/>
</dbReference>
<evidence type="ECO:0000259" key="7">
    <source>
        <dbReference type="Pfam" id="PF05223"/>
    </source>
</evidence>
<comment type="caution">
    <text evidence="8">The sequence shown here is derived from an EMBL/GenBank/DDBJ whole genome shotgun (WGS) entry which is preliminary data.</text>
</comment>
<feature type="domain" description="NTF2-like N-terminal transpeptidase" evidence="7">
    <location>
        <begin position="41"/>
        <end position="142"/>
    </location>
</feature>
<dbReference type="SUPFAM" id="SSF56601">
    <property type="entry name" value="beta-lactamase/transpeptidase-like"/>
    <property type="match status" value="1"/>
</dbReference>
<protein>
    <recommendedName>
        <fullName evidence="10">Penicillin-binding transpeptidase domain-containing protein</fullName>
    </recommendedName>
</protein>
<dbReference type="GO" id="GO:0046677">
    <property type="term" value="P:response to antibiotic"/>
    <property type="evidence" value="ECO:0007669"/>
    <property type="project" value="InterPro"/>
</dbReference>
<dbReference type="SUPFAM" id="SSF54427">
    <property type="entry name" value="NTF2-like"/>
    <property type="match status" value="1"/>
</dbReference>
<dbReference type="PANTHER" id="PTHR30627:SF25">
    <property type="entry name" value="PENICILLIN-BINDING PROTEIN 3"/>
    <property type="match status" value="1"/>
</dbReference>
<dbReference type="Pfam" id="PF03717">
    <property type="entry name" value="PBP_dimer"/>
    <property type="match status" value="1"/>
</dbReference>
<dbReference type="Gene3D" id="3.30.1390.30">
    <property type="entry name" value="Penicillin-binding protein 2a, domain 3"/>
    <property type="match status" value="1"/>
</dbReference>
<feature type="domain" description="Penicillin-binding protein dimerisation" evidence="6">
    <location>
        <begin position="151"/>
        <end position="320"/>
    </location>
</feature>
<evidence type="ECO:0000256" key="2">
    <source>
        <dbReference type="ARBA" id="ARBA00007171"/>
    </source>
</evidence>
<dbReference type="InterPro" id="IPR036138">
    <property type="entry name" value="PBP_dimer_sf"/>
</dbReference>
<evidence type="ECO:0000313" key="9">
    <source>
        <dbReference type="Proteomes" id="UP000241201"/>
    </source>
</evidence>
<evidence type="ECO:0008006" key="10">
    <source>
        <dbReference type="Google" id="ProtNLM"/>
    </source>
</evidence>
<evidence type="ECO:0000259" key="6">
    <source>
        <dbReference type="Pfam" id="PF03717"/>
    </source>
</evidence>
<gene>
    <name evidence="8" type="ORF">C7U55_09430</name>
</gene>
<name>A0A2T3FW92_9FIRM</name>